<feature type="region of interest" description="Disordered" evidence="1">
    <location>
        <begin position="334"/>
        <end position="353"/>
    </location>
</feature>
<feature type="transmembrane region" description="Helical" evidence="2">
    <location>
        <begin position="290"/>
        <end position="314"/>
    </location>
</feature>
<accession>A0A7I4Y206</accession>
<dbReference type="PANTHER" id="PTHR46178">
    <property type="entry name" value="SEVEN TM RECEPTOR"/>
    <property type="match status" value="1"/>
</dbReference>
<organism evidence="3 4">
    <name type="scientific">Haemonchus contortus</name>
    <name type="common">Barber pole worm</name>
    <dbReference type="NCBI Taxonomy" id="6289"/>
    <lineage>
        <taxon>Eukaryota</taxon>
        <taxon>Metazoa</taxon>
        <taxon>Ecdysozoa</taxon>
        <taxon>Nematoda</taxon>
        <taxon>Chromadorea</taxon>
        <taxon>Rhabditida</taxon>
        <taxon>Rhabditina</taxon>
        <taxon>Rhabditomorpha</taxon>
        <taxon>Strongyloidea</taxon>
        <taxon>Trichostrongylidae</taxon>
        <taxon>Haemonchus</taxon>
    </lineage>
</organism>
<keyword evidence="2" id="KW-0472">Membrane</keyword>
<feature type="transmembrane region" description="Helical" evidence="2">
    <location>
        <begin position="210"/>
        <end position="234"/>
    </location>
</feature>
<dbReference type="AlphaFoldDB" id="A0A7I4Y206"/>
<protein>
    <submittedName>
        <fullName evidence="4">G protein-coupled receptor</fullName>
    </submittedName>
</protein>
<feature type="transmembrane region" description="Helical" evidence="2">
    <location>
        <begin position="255"/>
        <end position="278"/>
    </location>
</feature>
<name>A0A7I4Y206_HAECO</name>
<dbReference type="Proteomes" id="UP000025227">
    <property type="component" value="Unplaced"/>
</dbReference>
<dbReference type="Pfam" id="PF10326">
    <property type="entry name" value="7TM_GPCR_Str"/>
    <property type="match status" value="1"/>
</dbReference>
<feature type="transmembrane region" description="Helical" evidence="2">
    <location>
        <begin position="59"/>
        <end position="80"/>
    </location>
</feature>
<dbReference type="Gene3D" id="1.20.1070.10">
    <property type="entry name" value="Rhodopsin 7-helix transmembrane proteins"/>
    <property type="match status" value="1"/>
</dbReference>
<dbReference type="WBParaSite" id="HCON_00038545-00001">
    <property type="protein sequence ID" value="HCON_00038545-00001"/>
    <property type="gene ID" value="HCON_00038545"/>
</dbReference>
<evidence type="ECO:0000313" key="4">
    <source>
        <dbReference type="WBParaSite" id="HCON_00038545-00001"/>
    </source>
</evidence>
<feature type="transmembrane region" description="Helical" evidence="2">
    <location>
        <begin position="20"/>
        <end position="47"/>
    </location>
</feature>
<dbReference type="InterPro" id="IPR019428">
    <property type="entry name" value="7TM_GPCR_serpentine_rcpt_Str"/>
</dbReference>
<evidence type="ECO:0000256" key="1">
    <source>
        <dbReference type="SAM" id="MobiDB-lite"/>
    </source>
</evidence>
<dbReference type="PANTHER" id="PTHR46178:SF9">
    <property type="entry name" value="SEVEN TM RECEPTOR"/>
    <property type="match status" value="1"/>
</dbReference>
<dbReference type="SUPFAM" id="SSF81321">
    <property type="entry name" value="Family A G protein-coupled receptor-like"/>
    <property type="match status" value="1"/>
</dbReference>
<proteinExistence type="predicted"/>
<keyword evidence="3" id="KW-1185">Reference proteome</keyword>
<dbReference type="OrthoDB" id="5829307at2759"/>
<sequence>MQYMPNTTYKFLDEYPSPSAVRSTFTVVVECICCMACVMNILLFLVFSYRPLKTRSYNYFFILSIIQNLVSAITFFLIAPQAITFNYVFLLISTGRGGEWMIGPFVMLLYSMTFVSSMIFVTNNFIHKYFQLCRPLSLNIYASSKWLLLITLINIAIVVNWIAMNVYSGWPSKEFVRSIRDIVIEHQQFDISDATFMGISITYDLTTSRFILLVEALVLVLAIGCVGLSFAMYIHIHLAHVKMMSTQTRRSHQQLLMVLLLQTACPIVLLHIPLYTMYGLLFTGATSPHWLGITIGILMALFPLTSPLISLTFIKDYRKFILTLFTMNCKNVGMSSSSPTTRTIRVKSIPTQK</sequence>
<evidence type="ECO:0000313" key="3">
    <source>
        <dbReference type="Proteomes" id="UP000025227"/>
    </source>
</evidence>
<evidence type="ECO:0000256" key="2">
    <source>
        <dbReference type="SAM" id="Phobius"/>
    </source>
</evidence>
<feature type="transmembrane region" description="Helical" evidence="2">
    <location>
        <begin position="100"/>
        <end position="126"/>
    </location>
</feature>
<reference evidence="4" key="1">
    <citation type="submission" date="2020-12" db="UniProtKB">
        <authorList>
            <consortium name="WormBaseParasite"/>
        </authorList>
    </citation>
    <scope>IDENTIFICATION</scope>
    <source>
        <strain evidence="4">MHco3</strain>
    </source>
</reference>
<keyword evidence="2" id="KW-1133">Transmembrane helix</keyword>
<feature type="transmembrane region" description="Helical" evidence="2">
    <location>
        <begin position="146"/>
        <end position="167"/>
    </location>
</feature>
<keyword evidence="2" id="KW-0812">Transmembrane</keyword>